<evidence type="ECO:0000313" key="3">
    <source>
        <dbReference type="Proteomes" id="UP001627154"/>
    </source>
</evidence>
<dbReference type="PROSITE" id="PS50879">
    <property type="entry name" value="RNASE_H_1"/>
    <property type="match status" value="1"/>
</dbReference>
<comment type="caution">
    <text evidence="2">The sequence shown here is derived from an EMBL/GenBank/DDBJ whole genome shotgun (WGS) entry which is preliminary data.</text>
</comment>
<dbReference type="CDD" id="cd09276">
    <property type="entry name" value="Rnase_HI_RT_non_LTR"/>
    <property type="match status" value="1"/>
</dbReference>
<dbReference type="Gene3D" id="3.60.10.10">
    <property type="entry name" value="Endonuclease/exonuclease/phosphatase"/>
    <property type="match status" value="1"/>
</dbReference>
<dbReference type="SUPFAM" id="SSF53098">
    <property type="entry name" value="Ribonuclease H-like"/>
    <property type="match status" value="1"/>
</dbReference>
<dbReference type="SUPFAM" id="SSF56219">
    <property type="entry name" value="DNase I-like"/>
    <property type="match status" value="1"/>
</dbReference>
<dbReference type="Pfam" id="PF00075">
    <property type="entry name" value="RNase_H"/>
    <property type="match status" value="1"/>
</dbReference>
<dbReference type="Gene3D" id="3.30.420.10">
    <property type="entry name" value="Ribonuclease H-like superfamily/Ribonuclease H"/>
    <property type="match status" value="1"/>
</dbReference>
<dbReference type="AlphaFoldDB" id="A0ABD2WLB7"/>
<accession>A0ABD2WLB7</accession>
<dbReference type="InterPro" id="IPR036691">
    <property type="entry name" value="Endo/exonu/phosph_ase_sf"/>
</dbReference>
<evidence type="ECO:0000313" key="2">
    <source>
        <dbReference type="EMBL" id="KAL3393647.1"/>
    </source>
</evidence>
<dbReference type="InterPro" id="IPR005135">
    <property type="entry name" value="Endo/exonuclease/phosphatase"/>
</dbReference>
<dbReference type="Proteomes" id="UP001627154">
    <property type="component" value="Unassembled WGS sequence"/>
</dbReference>
<protein>
    <recommendedName>
        <fullName evidence="1">RNase H type-1 domain-containing protein</fullName>
    </recommendedName>
</protein>
<keyword evidence="3" id="KW-1185">Reference proteome</keyword>
<reference evidence="2 3" key="1">
    <citation type="journal article" date="2024" name="bioRxiv">
        <title>A reference genome for Trichogramma kaykai: A tiny desert-dwelling parasitoid wasp with competing sex-ratio distorters.</title>
        <authorList>
            <person name="Culotta J."/>
            <person name="Lindsey A.R."/>
        </authorList>
    </citation>
    <scope>NUCLEOTIDE SEQUENCE [LARGE SCALE GENOMIC DNA]</scope>
    <source>
        <strain evidence="2 3">KSX58</strain>
    </source>
</reference>
<dbReference type="EMBL" id="JBJJXI010000096">
    <property type="protein sequence ID" value="KAL3393647.1"/>
    <property type="molecule type" value="Genomic_DNA"/>
</dbReference>
<evidence type="ECO:0000259" key="1">
    <source>
        <dbReference type="PROSITE" id="PS50879"/>
    </source>
</evidence>
<dbReference type="PANTHER" id="PTHR36688:SF2">
    <property type="entry name" value="ENDONUCLEASE_EXONUCLEASE_PHOSPHATASE DOMAIN-CONTAINING PROTEIN"/>
    <property type="match status" value="1"/>
</dbReference>
<dbReference type="InterPro" id="IPR002156">
    <property type="entry name" value="RNaseH_domain"/>
</dbReference>
<dbReference type="InterPro" id="IPR036397">
    <property type="entry name" value="RNaseH_sf"/>
</dbReference>
<organism evidence="2 3">
    <name type="scientific">Trichogramma kaykai</name>
    <dbReference type="NCBI Taxonomy" id="54128"/>
    <lineage>
        <taxon>Eukaryota</taxon>
        <taxon>Metazoa</taxon>
        <taxon>Ecdysozoa</taxon>
        <taxon>Arthropoda</taxon>
        <taxon>Hexapoda</taxon>
        <taxon>Insecta</taxon>
        <taxon>Pterygota</taxon>
        <taxon>Neoptera</taxon>
        <taxon>Endopterygota</taxon>
        <taxon>Hymenoptera</taxon>
        <taxon>Apocrita</taxon>
        <taxon>Proctotrupomorpha</taxon>
        <taxon>Chalcidoidea</taxon>
        <taxon>Trichogrammatidae</taxon>
        <taxon>Trichogramma</taxon>
    </lineage>
</organism>
<name>A0ABD2WLB7_9HYME</name>
<dbReference type="InterPro" id="IPR012337">
    <property type="entry name" value="RNaseH-like_sf"/>
</dbReference>
<dbReference type="InterPro" id="IPR052560">
    <property type="entry name" value="RdDP_mobile_element"/>
</dbReference>
<dbReference type="Pfam" id="PF14529">
    <property type="entry name" value="Exo_endo_phos_2"/>
    <property type="match status" value="1"/>
</dbReference>
<feature type="domain" description="RNase H type-1" evidence="1">
    <location>
        <begin position="652"/>
        <end position="786"/>
    </location>
</feature>
<dbReference type="PANTHER" id="PTHR36688">
    <property type="entry name" value="ENDO/EXONUCLEASE/PHOSPHATASE DOMAIN-CONTAINING PROTEIN"/>
    <property type="match status" value="1"/>
</dbReference>
<proteinExistence type="predicted"/>
<gene>
    <name evidence="2" type="ORF">TKK_011914</name>
</gene>
<sequence>MDINKTHLKILQWNCRSVSNKLILHNEAKNFDIIVLIETWLNEIKHLKLKGFNIVRFDRQSGSGGGIAICIKQNIFYEGTTINFSSKSLETGSVIIKLHSEKLLITTCYRPEYIGDTLNNLTANTWNNLTKAVLDHGTEYFILCGDFNAHHPMWGSDKSCSNGLIIAENTDPEEFILLNDRSPTHYTLSYSGFSESCIDLFFCSSNIFYKSSWYVVDDSWKNDHYPIVLEINVKPIYQQRIYYRHNLKKLNWENFYDILEKNRALFTGLNCINQGIESRYKTFIEFLNEAITNSLPNVKNGIVESKIKLKTQNSKSTTKAKCIWWNEKCEKSFCNKITPKTRINEFWRTVKRFNNSLKELDSSSTNTKLENNMQEAIIKLCSPKSLTTDILINLDNMEVDTDNTPDCEVLNKLFSYEELHNPSTCEDQISQLEKENSKLLLHLKDRGLEVAPEKCVLVIFDKSKQAKKIPIKVNDLVVEPSEKTRFLGMIMDRQLNWNHHSTNLVNKCKYSLRILSFLRLTRWGANPEFLITLYKALIRPKMEYGCFLMFPSDMKIIDKLQKKLVLNNLETLTELSENFRFSHNYSPSLMMECYSKTWFLRDSIINSNKHIKYTNNFMHNFFKPNINLENGRKLLKCSSPQSLFIEMFPENNQNSIYIFTDGSKMSDNDNHSYVGMAAWSSTLDYCFSYKISDSASIFTAECSALIFTIDKIIEKRVGNYIIFSDSESALKALNSFSSESPLIYMIRHKLQLASQYNININLVWIPSHVGIQGNDNVDLLAKTAAKNGPFLDIPIPASDLVSGFKHECNEENEQVCLDLSNSKGSFYFDNFYTKKQKPWFAELGLSRKAIVSMNRIRCNHSSLNTSLFRKSIVHETTCVCGKNDDTIKHLFWECELHEEHRKTLLDNLKLSGINDPHTVIPLLASKNKNVIFSISKFLYDTKIKV</sequence>